<evidence type="ECO:0000313" key="6">
    <source>
        <dbReference type="EMBL" id="CAF5129315.1"/>
    </source>
</evidence>
<evidence type="ECO:0000313" key="5">
    <source>
        <dbReference type="EMBL" id="CAF4303352.1"/>
    </source>
</evidence>
<dbReference type="Gene3D" id="3.30.40.10">
    <property type="entry name" value="Zinc/RING finger domain, C3HC4 (zinc finger)"/>
    <property type="match status" value="1"/>
</dbReference>
<dbReference type="EMBL" id="CAJOBJ010036640">
    <property type="protein sequence ID" value="CAF4303352.1"/>
    <property type="molecule type" value="Genomic_DNA"/>
</dbReference>
<feature type="domain" description="FYVE zinc finger" evidence="4">
    <location>
        <begin position="1"/>
        <end position="36"/>
    </location>
</feature>
<sequence>CGDAVCEKCSPNKRPVPERDWLTPVRVCKLCDDAMNESTSGH</sequence>
<dbReference type="AlphaFoldDB" id="A0A8S2TWS7"/>
<name>A0A8S2TWS7_9BILA</name>
<comment type="caution">
    <text evidence="5">The sequence shown here is derived from an EMBL/GenBank/DDBJ whole genome shotgun (WGS) entry which is preliminary data.</text>
</comment>
<accession>A0A8S2TWS7</accession>
<reference evidence="5" key="1">
    <citation type="submission" date="2021-02" db="EMBL/GenBank/DDBJ databases">
        <authorList>
            <person name="Nowell W R."/>
        </authorList>
    </citation>
    <scope>NUCLEOTIDE SEQUENCE</scope>
</reference>
<dbReference type="InterPro" id="IPR013083">
    <property type="entry name" value="Znf_RING/FYVE/PHD"/>
</dbReference>
<dbReference type="Pfam" id="PF01363">
    <property type="entry name" value="FYVE"/>
    <property type="match status" value="1"/>
</dbReference>
<evidence type="ECO:0000313" key="7">
    <source>
        <dbReference type="Proteomes" id="UP000681720"/>
    </source>
</evidence>
<dbReference type="Proteomes" id="UP000681720">
    <property type="component" value="Unassembled WGS sequence"/>
</dbReference>
<keyword evidence="1" id="KW-0479">Metal-binding</keyword>
<feature type="non-terminal residue" evidence="5">
    <location>
        <position position="1"/>
    </location>
</feature>
<dbReference type="InterPro" id="IPR000306">
    <property type="entry name" value="Znf_FYVE"/>
</dbReference>
<proteinExistence type="predicted"/>
<evidence type="ECO:0000256" key="3">
    <source>
        <dbReference type="ARBA" id="ARBA00022833"/>
    </source>
</evidence>
<evidence type="ECO:0000259" key="4">
    <source>
        <dbReference type="Pfam" id="PF01363"/>
    </source>
</evidence>
<dbReference type="InterPro" id="IPR011011">
    <property type="entry name" value="Znf_FYVE_PHD"/>
</dbReference>
<dbReference type="Proteomes" id="UP000681967">
    <property type="component" value="Unassembled WGS sequence"/>
</dbReference>
<evidence type="ECO:0000256" key="2">
    <source>
        <dbReference type="ARBA" id="ARBA00022771"/>
    </source>
</evidence>
<keyword evidence="3" id="KW-0862">Zinc</keyword>
<evidence type="ECO:0000256" key="1">
    <source>
        <dbReference type="ARBA" id="ARBA00022723"/>
    </source>
</evidence>
<organism evidence="5 7">
    <name type="scientific">Rotaria magnacalcarata</name>
    <dbReference type="NCBI Taxonomy" id="392030"/>
    <lineage>
        <taxon>Eukaryota</taxon>
        <taxon>Metazoa</taxon>
        <taxon>Spiralia</taxon>
        <taxon>Gnathifera</taxon>
        <taxon>Rotifera</taxon>
        <taxon>Eurotatoria</taxon>
        <taxon>Bdelloidea</taxon>
        <taxon>Philodinida</taxon>
        <taxon>Philodinidae</taxon>
        <taxon>Rotaria</taxon>
    </lineage>
</organism>
<dbReference type="EMBL" id="CAJOBH010247433">
    <property type="protein sequence ID" value="CAF5129315.1"/>
    <property type="molecule type" value="Genomic_DNA"/>
</dbReference>
<keyword evidence="2" id="KW-0863">Zinc-finger</keyword>
<dbReference type="SUPFAM" id="SSF57903">
    <property type="entry name" value="FYVE/PHD zinc finger"/>
    <property type="match status" value="1"/>
</dbReference>
<protein>
    <recommendedName>
        <fullName evidence="4">FYVE zinc finger domain-containing protein</fullName>
    </recommendedName>
</protein>
<gene>
    <name evidence="6" type="ORF">BYL167_LOCUS68241</name>
    <name evidence="5" type="ORF">GIL414_LOCUS25949</name>
</gene>
<dbReference type="GO" id="GO:0008270">
    <property type="term" value="F:zinc ion binding"/>
    <property type="evidence" value="ECO:0007669"/>
    <property type="project" value="UniProtKB-KW"/>
</dbReference>